<dbReference type="GO" id="GO:0016787">
    <property type="term" value="F:hydrolase activity"/>
    <property type="evidence" value="ECO:0007669"/>
    <property type="project" value="UniProtKB-KW"/>
</dbReference>
<sequence length="376" mass="44776">MILFLCKTNKLKININIKMIPQKTNENFDILNLEIKEENNGISSMILDLEKDLENLNLSNEINESVSLDNENEVIFQINENDFLNEFEKINSSRKNSHLKKLFKNFDVVWKIKFLSYYLLVSSFVFFILLGISNYSAYSKIIYSYINPQSLKDSSQDILNTIDNSKIKVYADEWIDEQLENNLKKKIEEDEKLTKQTSFSPKKLVPRDSSIDLDLEITPYENRIIIPKIWKNIPLVDVDSRRWLTYENLQDIFMSELEKWVVRYPGTALPWETWNMFIFWHSSNYPWIKWEYNDVFVLLDNLVYGDEITVYYGQKKYVYVITEKKVIKPGDVDVLNRPEWKKELSLMTCWPIWTVLNRLIVFAELKETKELKTSNQ</sequence>
<comment type="caution">
    <text evidence="3">The sequence shown here is derived from an EMBL/GenBank/DDBJ whole genome shotgun (WGS) entry which is preliminary data.</text>
</comment>
<dbReference type="InterPro" id="IPR005754">
    <property type="entry name" value="Sortase"/>
</dbReference>
<proteinExistence type="predicted"/>
<accession>K2F5X9</accession>
<evidence type="ECO:0000256" key="1">
    <source>
        <dbReference type="ARBA" id="ARBA00022801"/>
    </source>
</evidence>
<gene>
    <name evidence="3" type="ORF">ACD_4C00267G0004</name>
</gene>
<dbReference type="Gene3D" id="2.40.260.10">
    <property type="entry name" value="Sortase"/>
    <property type="match status" value="1"/>
</dbReference>
<dbReference type="SUPFAM" id="SSF63817">
    <property type="entry name" value="Sortase"/>
    <property type="match status" value="1"/>
</dbReference>
<evidence type="ECO:0000256" key="2">
    <source>
        <dbReference type="SAM" id="Phobius"/>
    </source>
</evidence>
<dbReference type="EMBL" id="AMFJ01000783">
    <property type="protein sequence ID" value="EKE26486.1"/>
    <property type="molecule type" value="Genomic_DNA"/>
</dbReference>
<dbReference type="InterPro" id="IPR042003">
    <property type="entry name" value="Sortase_E"/>
</dbReference>
<organism evidence="3">
    <name type="scientific">uncultured bacterium</name>
    <name type="common">gcode 4</name>
    <dbReference type="NCBI Taxonomy" id="1234023"/>
    <lineage>
        <taxon>Bacteria</taxon>
        <taxon>environmental samples</taxon>
    </lineage>
</organism>
<evidence type="ECO:0000313" key="3">
    <source>
        <dbReference type="EMBL" id="EKE26486.1"/>
    </source>
</evidence>
<dbReference type="CDD" id="cd05830">
    <property type="entry name" value="Sortase_E"/>
    <property type="match status" value="1"/>
</dbReference>
<keyword evidence="2" id="KW-0812">Transmembrane</keyword>
<keyword evidence="1" id="KW-0378">Hydrolase</keyword>
<protein>
    <submittedName>
        <fullName evidence="3">Sortase family protein</fullName>
    </submittedName>
</protein>
<name>K2F5X9_9BACT</name>
<feature type="transmembrane region" description="Helical" evidence="2">
    <location>
        <begin position="114"/>
        <end position="138"/>
    </location>
</feature>
<keyword evidence="2" id="KW-1133">Transmembrane helix</keyword>
<dbReference type="InterPro" id="IPR023365">
    <property type="entry name" value="Sortase_dom-sf"/>
</dbReference>
<reference evidence="3" key="1">
    <citation type="journal article" date="2012" name="Science">
        <title>Fermentation, hydrogen, and sulfur metabolism in multiple uncultivated bacterial phyla.</title>
        <authorList>
            <person name="Wrighton K.C."/>
            <person name="Thomas B.C."/>
            <person name="Sharon I."/>
            <person name="Miller C.S."/>
            <person name="Castelle C.J."/>
            <person name="VerBerkmoes N.C."/>
            <person name="Wilkins M.J."/>
            <person name="Hettich R.L."/>
            <person name="Lipton M.S."/>
            <person name="Williams K.H."/>
            <person name="Long P.E."/>
            <person name="Banfield J.F."/>
        </authorList>
    </citation>
    <scope>NUCLEOTIDE SEQUENCE [LARGE SCALE GENOMIC DNA]</scope>
</reference>
<keyword evidence="2" id="KW-0472">Membrane</keyword>
<dbReference type="AlphaFoldDB" id="K2F5X9"/>
<dbReference type="Pfam" id="PF04203">
    <property type="entry name" value="Sortase"/>
    <property type="match status" value="1"/>
</dbReference>